<dbReference type="AlphaFoldDB" id="A0A398BLV1"/>
<proteinExistence type="inferred from homology"/>
<evidence type="ECO:0000256" key="6">
    <source>
        <dbReference type="ARBA" id="ARBA00023136"/>
    </source>
</evidence>
<evidence type="ECO:0000256" key="2">
    <source>
        <dbReference type="ARBA" id="ARBA00006175"/>
    </source>
</evidence>
<dbReference type="InterPro" id="IPR050363">
    <property type="entry name" value="MIP/Aquaporin"/>
</dbReference>
<protein>
    <submittedName>
        <fullName evidence="9">MIP family channel protein</fullName>
    </submittedName>
</protein>
<dbReference type="GO" id="GO:0005886">
    <property type="term" value="C:plasma membrane"/>
    <property type="evidence" value="ECO:0007669"/>
    <property type="project" value="TreeGrafter"/>
</dbReference>
<comment type="caution">
    <text evidence="9">The sequence shown here is derived from an EMBL/GenBank/DDBJ whole genome shotgun (WGS) entry which is preliminary data.</text>
</comment>
<comment type="subcellular location">
    <subcellularLocation>
        <location evidence="1">Membrane</location>
        <topology evidence="1">Multi-pass membrane protein</topology>
    </subcellularLocation>
</comment>
<evidence type="ECO:0000313" key="10">
    <source>
        <dbReference type="Proteomes" id="UP000266016"/>
    </source>
</evidence>
<comment type="similarity">
    <text evidence="2 7">Belongs to the MIP/aquaporin (TC 1.A.8) family.</text>
</comment>
<dbReference type="PROSITE" id="PS00221">
    <property type="entry name" value="MIP"/>
    <property type="match status" value="1"/>
</dbReference>
<dbReference type="InterPro" id="IPR022357">
    <property type="entry name" value="MIP_CS"/>
</dbReference>
<dbReference type="SUPFAM" id="SSF81338">
    <property type="entry name" value="Aquaporin-like"/>
    <property type="match status" value="1"/>
</dbReference>
<evidence type="ECO:0000256" key="4">
    <source>
        <dbReference type="ARBA" id="ARBA00022692"/>
    </source>
</evidence>
<evidence type="ECO:0000256" key="8">
    <source>
        <dbReference type="SAM" id="Phobius"/>
    </source>
</evidence>
<gene>
    <name evidence="9" type="ORF">D1953_04170</name>
</gene>
<accession>A0A398BLV1</accession>
<dbReference type="GO" id="GO:0015254">
    <property type="term" value="F:glycerol channel activity"/>
    <property type="evidence" value="ECO:0007669"/>
    <property type="project" value="TreeGrafter"/>
</dbReference>
<reference evidence="9 10" key="1">
    <citation type="submission" date="2018-08" db="EMBL/GenBank/DDBJ databases">
        <title>Bacillus jemisoniae sp. nov., Bacillus chryseoplanitiae sp. nov., Bacillus resnikiae sp. nov., and Bacillus frankliniae sp. nov., isolated from Viking spacecraft and associated surfaces.</title>
        <authorList>
            <person name="Seuylemezian A."/>
            <person name="Vaishampayan P."/>
        </authorList>
    </citation>
    <scope>NUCLEOTIDE SEQUENCE [LARGE SCALE GENOMIC DNA]</scope>
    <source>
        <strain evidence="9 10">MA001</strain>
    </source>
</reference>
<feature type="transmembrane region" description="Helical" evidence="8">
    <location>
        <begin position="182"/>
        <end position="206"/>
    </location>
</feature>
<dbReference type="PROSITE" id="PS51257">
    <property type="entry name" value="PROKAR_LIPOPROTEIN"/>
    <property type="match status" value="1"/>
</dbReference>
<dbReference type="CDD" id="cd00333">
    <property type="entry name" value="MIP"/>
    <property type="match status" value="1"/>
</dbReference>
<dbReference type="InterPro" id="IPR000425">
    <property type="entry name" value="MIP"/>
</dbReference>
<dbReference type="PANTHER" id="PTHR43829:SF9">
    <property type="entry name" value="AQUAPORIN-9"/>
    <property type="match status" value="1"/>
</dbReference>
<dbReference type="PANTHER" id="PTHR43829">
    <property type="entry name" value="AQUAPORIN OR AQUAGLYCEROPORIN RELATED"/>
    <property type="match status" value="1"/>
</dbReference>
<evidence type="ECO:0000256" key="7">
    <source>
        <dbReference type="RuleBase" id="RU000477"/>
    </source>
</evidence>
<feature type="transmembrane region" description="Helical" evidence="8">
    <location>
        <begin position="124"/>
        <end position="143"/>
    </location>
</feature>
<keyword evidence="10" id="KW-1185">Reference proteome</keyword>
<feature type="transmembrane region" description="Helical" evidence="8">
    <location>
        <begin position="14"/>
        <end position="37"/>
    </location>
</feature>
<keyword evidence="6 8" id="KW-0472">Membrane</keyword>
<dbReference type="InterPro" id="IPR023271">
    <property type="entry name" value="Aquaporin-like"/>
</dbReference>
<keyword evidence="3 7" id="KW-0813">Transport</keyword>
<evidence type="ECO:0000256" key="1">
    <source>
        <dbReference type="ARBA" id="ARBA00004141"/>
    </source>
</evidence>
<feature type="transmembrane region" description="Helical" evidence="8">
    <location>
        <begin position="90"/>
        <end position="112"/>
    </location>
</feature>
<dbReference type="Proteomes" id="UP000266016">
    <property type="component" value="Unassembled WGS sequence"/>
</dbReference>
<dbReference type="Gene3D" id="1.20.1080.10">
    <property type="entry name" value="Glycerol uptake facilitator protein"/>
    <property type="match status" value="1"/>
</dbReference>
<evidence type="ECO:0000313" key="9">
    <source>
        <dbReference type="EMBL" id="RID88386.1"/>
    </source>
</evidence>
<evidence type="ECO:0000256" key="3">
    <source>
        <dbReference type="ARBA" id="ARBA00022448"/>
    </source>
</evidence>
<name>A0A398BLV1_9BACI</name>
<dbReference type="NCBIfam" id="TIGR00861">
    <property type="entry name" value="MIP"/>
    <property type="match status" value="1"/>
</dbReference>
<dbReference type="PRINTS" id="PR00783">
    <property type="entry name" value="MINTRINSICP"/>
</dbReference>
<keyword evidence="4 7" id="KW-0812">Transmembrane</keyword>
<organism evidence="9 10">
    <name type="scientific">Peribacillus asahii</name>
    <dbReference type="NCBI Taxonomy" id="228899"/>
    <lineage>
        <taxon>Bacteria</taxon>
        <taxon>Bacillati</taxon>
        <taxon>Bacillota</taxon>
        <taxon>Bacilli</taxon>
        <taxon>Bacillales</taxon>
        <taxon>Bacillaceae</taxon>
        <taxon>Peribacillus</taxon>
    </lineage>
</organism>
<feature type="transmembrane region" description="Helical" evidence="8">
    <location>
        <begin position="49"/>
        <end position="70"/>
    </location>
</feature>
<dbReference type="Pfam" id="PF00230">
    <property type="entry name" value="MIP"/>
    <property type="match status" value="1"/>
</dbReference>
<keyword evidence="5 8" id="KW-1133">Transmembrane helix</keyword>
<feature type="transmembrane region" description="Helical" evidence="8">
    <location>
        <begin position="233"/>
        <end position="256"/>
    </location>
</feature>
<feature type="transmembrane region" description="Helical" evidence="8">
    <location>
        <begin position="149"/>
        <end position="170"/>
    </location>
</feature>
<evidence type="ECO:0000256" key="5">
    <source>
        <dbReference type="ARBA" id="ARBA00022989"/>
    </source>
</evidence>
<sequence>MKGVSLLKELKGELIAEFVGSFILIFLGAGCVAALVLNGAQYTMWDIGMIWGVAVSLALYLTAAISGAHINPAVTLALAVYRGFSWAKVLPYILVQTIGTFTAAALVYGLYYNGFLHYETTNEVIRGSAQSLTLASIFSTYPAFYLNHFQAACVEIVITALLVAAIFSFIDERNSFAPTKALFPLAVGIVIAVIGGAFGVLTGFAMNPARDFGPRLFTALVGWGPVAFDGIKGYFWVPLIAPMIGAVIGGGLYDYLISKYLPSKGSALQEKEDTQEEIAASSET</sequence>
<dbReference type="EMBL" id="QWVS01000007">
    <property type="protein sequence ID" value="RID88386.1"/>
    <property type="molecule type" value="Genomic_DNA"/>
</dbReference>